<dbReference type="InterPro" id="IPR011050">
    <property type="entry name" value="Pectin_lyase_fold/virulence"/>
</dbReference>
<dbReference type="InterPro" id="IPR006626">
    <property type="entry name" value="PbH1"/>
</dbReference>
<evidence type="ECO:0000256" key="1">
    <source>
        <dbReference type="SAM" id="MobiDB-lite"/>
    </source>
</evidence>
<comment type="caution">
    <text evidence="2">The sequence shown here is derived from an EMBL/GenBank/DDBJ whole genome shotgun (WGS) entry which is preliminary data.</text>
</comment>
<dbReference type="PROSITE" id="PS51318">
    <property type="entry name" value="TAT"/>
    <property type="match status" value="1"/>
</dbReference>
<dbReference type="RefSeq" id="WP_120750321.1">
    <property type="nucleotide sequence ID" value="NZ_RBAH01000024.1"/>
</dbReference>
<accession>A0A3B0BR26</accession>
<dbReference type="SUPFAM" id="SSF51126">
    <property type="entry name" value="Pectin lyase-like"/>
    <property type="match status" value="2"/>
</dbReference>
<dbReference type="Proteomes" id="UP000282311">
    <property type="component" value="Unassembled WGS sequence"/>
</dbReference>
<dbReference type="OrthoDB" id="2492063at2"/>
<evidence type="ECO:0008006" key="4">
    <source>
        <dbReference type="Google" id="ProtNLM"/>
    </source>
</evidence>
<dbReference type="AlphaFoldDB" id="A0A3B0BR26"/>
<feature type="region of interest" description="Disordered" evidence="1">
    <location>
        <begin position="1"/>
        <end position="33"/>
    </location>
</feature>
<dbReference type="InterPro" id="IPR006311">
    <property type="entry name" value="TAT_signal"/>
</dbReference>
<protein>
    <recommendedName>
        <fullName evidence="4">Pectate lyase superfamily protein domain-containing protein</fullName>
    </recommendedName>
</protein>
<evidence type="ECO:0000313" key="2">
    <source>
        <dbReference type="EMBL" id="RKN74874.1"/>
    </source>
</evidence>
<dbReference type="SMART" id="SM00710">
    <property type="entry name" value="PbH1"/>
    <property type="match status" value="6"/>
</dbReference>
<feature type="compositionally biased region" description="Basic and acidic residues" evidence="1">
    <location>
        <begin position="1"/>
        <end position="23"/>
    </location>
</feature>
<evidence type="ECO:0000313" key="3">
    <source>
        <dbReference type="Proteomes" id="UP000282311"/>
    </source>
</evidence>
<sequence length="607" mass="63414">MTEVRKLEDGMKRMENGNEEARLEQAANESETGTALTRRKLLAAIGTASMTVAAGGAFMHLLTPAAAAAPGQSVVSSVYSGGTLLSPADPGWANVLDYGAVGDGTADDTAGFQAAAATGKPILVPAPSAYYKLSAPVELTNSIFGVGMPEIRMDGPNGQLAKRMFLIVGYQGGGLAVSGLYLNGGYSTGTAGEWSHLVYVSYSKNVYVHNNWLHAPYGDCVYIGSDYAAPCENVQVRENVLSNRRRCAVAVVSGRKVRIACNVISDPYPYVAAIDLEPNSSSTGSDLVEDVWIEGNEFYSEIYFVNSYNPNAAYPNRRITIAGNKGKSSYLFRCSTTAGSAEHVTIRDNEFYGTGRMITSSNVLKGLVISRNRDYSTGAAGWNIANAAAPVIADNVFDAARTVAVTFQSCQAIRFSGNQIKNITSSDGAVRFAGSIGTSRHLISGNQMTNVTGGGYFFGNVVTDSLFDGNVTECGVRCILVDAAAAGSDLRITSDNVFTGAGVSVSGGSNLAKWTTPEVQTKGAVVGWATAIPTAGAWKRGTVLWNVQPAAYAPTGWVCTADGTPGTWAPIGTAGGLTATEVKIDSPNGTAYKIGVTDAGALTITPV</sequence>
<gene>
    <name evidence="2" type="ORF">D7M11_26725</name>
</gene>
<dbReference type="InterPro" id="IPR012334">
    <property type="entry name" value="Pectin_lyas_fold"/>
</dbReference>
<reference evidence="2 3" key="1">
    <citation type="journal article" date="2007" name="Int. J. Syst. Evol. Microbiol.">
        <title>Paenibacillus ginsengarvi sp. nov., isolated from soil from ginseng cultivation.</title>
        <authorList>
            <person name="Yoon M.H."/>
            <person name="Ten L.N."/>
            <person name="Im W.T."/>
        </authorList>
    </citation>
    <scope>NUCLEOTIDE SEQUENCE [LARGE SCALE GENOMIC DNA]</scope>
    <source>
        <strain evidence="2 3">KCTC 13059</strain>
    </source>
</reference>
<organism evidence="2 3">
    <name type="scientific">Paenibacillus ginsengarvi</name>
    <dbReference type="NCBI Taxonomy" id="400777"/>
    <lineage>
        <taxon>Bacteria</taxon>
        <taxon>Bacillati</taxon>
        <taxon>Bacillota</taxon>
        <taxon>Bacilli</taxon>
        <taxon>Bacillales</taxon>
        <taxon>Paenibacillaceae</taxon>
        <taxon>Paenibacillus</taxon>
    </lineage>
</organism>
<proteinExistence type="predicted"/>
<dbReference type="Gene3D" id="2.160.20.10">
    <property type="entry name" value="Single-stranded right-handed beta-helix, Pectin lyase-like"/>
    <property type="match status" value="1"/>
</dbReference>
<name>A0A3B0BR26_9BACL</name>
<keyword evidence="3" id="KW-1185">Reference proteome</keyword>
<dbReference type="EMBL" id="RBAH01000024">
    <property type="protein sequence ID" value="RKN74874.1"/>
    <property type="molecule type" value="Genomic_DNA"/>
</dbReference>